<gene>
    <name evidence="1" type="ORF">MLD38_039187</name>
</gene>
<evidence type="ECO:0000313" key="1">
    <source>
        <dbReference type="EMBL" id="KAI4303577.1"/>
    </source>
</evidence>
<dbReference type="EMBL" id="CM042891">
    <property type="protein sequence ID" value="KAI4303577.1"/>
    <property type="molecule type" value="Genomic_DNA"/>
</dbReference>
<accession>A0ACB9L2I7</accession>
<protein>
    <submittedName>
        <fullName evidence="1">Uncharacterized protein</fullName>
    </submittedName>
</protein>
<reference evidence="2" key="1">
    <citation type="journal article" date="2023" name="Front. Plant Sci.">
        <title>Chromosomal-level genome assembly of Melastoma candidum provides insights into trichome evolution.</title>
        <authorList>
            <person name="Zhong Y."/>
            <person name="Wu W."/>
            <person name="Sun C."/>
            <person name="Zou P."/>
            <person name="Liu Y."/>
            <person name="Dai S."/>
            <person name="Zhou R."/>
        </authorList>
    </citation>
    <scope>NUCLEOTIDE SEQUENCE [LARGE SCALE GENOMIC DNA]</scope>
</reference>
<organism evidence="1 2">
    <name type="scientific">Melastoma candidum</name>
    <dbReference type="NCBI Taxonomy" id="119954"/>
    <lineage>
        <taxon>Eukaryota</taxon>
        <taxon>Viridiplantae</taxon>
        <taxon>Streptophyta</taxon>
        <taxon>Embryophyta</taxon>
        <taxon>Tracheophyta</taxon>
        <taxon>Spermatophyta</taxon>
        <taxon>Magnoliopsida</taxon>
        <taxon>eudicotyledons</taxon>
        <taxon>Gunneridae</taxon>
        <taxon>Pentapetalae</taxon>
        <taxon>rosids</taxon>
        <taxon>malvids</taxon>
        <taxon>Myrtales</taxon>
        <taxon>Melastomataceae</taxon>
        <taxon>Melastomatoideae</taxon>
        <taxon>Melastomateae</taxon>
        <taxon>Melastoma</taxon>
    </lineage>
</organism>
<dbReference type="Proteomes" id="UP001057402">
    <property type="component" value="Chromosome 12"/>
</dbReference>
<comment type="caution">
    <text evidence="1">The sequence shown here is derived from an EMBL/GenBank/DDBJ whole genome shotgun (WGS) entry which is preliminary data.</text>
</comment>
<keyword evidence="2" id="KW-1185">Reference proteome</keyword>
<evidence type="ECO:0000313" key="2">
    <source>
        <dbReference type="Proteomes" id="UP001057402"/>
    </source>
</evidence>
<proteinExistence type="predicted"/>
<name>A0ACB9L2I7_9MYRT</name>
<sequence length="72" mass="7467">MDNRTGDSKLGRYPVGSSVSSSPPIPPEQLGSGSLSISLPLLVVPFVDNECINRSPFLNHAYIILAVGTAGG</sequence>